<evidence type="ECO:0008006" key="3">
    <source>
        <dbReference type="Google" id="ProtNLM"/>
    </source>
</evidence>
<proteinExistence type="predicted"/>
<gene>
    <name evidence="1" type="ORF">CJ205_05715</name>
</gene>
<protein>
    <recommendedName>
        <fullName evidence="3">Iron-sulfur cluster biosynthesis protein</fullName>
    </recommendedName>
</protein>
<evidence type="ECO:0000313" key="2">
    <source>
        <dbReference type="Proteomes" id="UP000235682"/>
    </source>
</evidence>
<dbReference type="RefSeq" id="WP_102233344.1">
    <property type="nucleotide sequence ID" value="NZ_PNHE01000023.1"/>
</dbReference>
<keyword evidence="2" id="KW-1185">Reference proteome</keyword>
<dbReference type="STRING" id="84521.SAMN04487994_100419"/>
<dbReference type="Proteomes" id="UP000235682">
    <property type="component" value="Unassembled WGS sequence"/>
</dbReference>
<sequence>MNITVHPQAEQWYEEEVGLAPGAGIRLTMKIYGNSPIMDNYGLMLQPTEPNNPGASYETKNGLLIFVEQDDLWFFDGHDLHIDYDEELKEPKYDYVPRA</sequence>
<reference evidence="1 2" key="1">
    <citation type="submission" date="2017-09" db="EMBL/GenBank/DDBJ databases">
        <title>Bacterial strain isolated from the female urinary microbiota.</title>
        <authorList>
            <person name="Thomas-White K."/>
            <person name="Kumar N."/>
            <person name="Forster S."/>
            <person name="Putonti C."/>
            <person name="Lawley T."/>
            <person name="Wolfe A.J."/>
        </authorList>
    </citation>
    <scope>NUCLEOTIDE SEQUENCE [LARGE SCALE GENOMIC DNA]</scope>
    <source>
        <strain evidence="1 2">UMB0852</strain>
    </source>
</reference>
<dbReference type="AlphaFoldDB" id="A0A2N6SM44"/>
<accession>A0A2N6SM44</accession>
<comment type="caution">
    <text evidence="1">The sequence shown here is derived from an EMBL/GenBank/DDBJ whole genome shotgun (WGS) entry which is preliminary data.</text>
</comment>
<dbReference type="EMBL" id="PNHE01000023">
    <property type="protein sequence ID" value="PMC58141.1"/>
    <property type="molecule type" value="Genomic_DNA"/>
</dbReference>
<organism evidence="1 2">
    <name type="scientific">Dolosicoccus paucivorans</name>
    <dbReference type="NCBI Taxonomy" id="84521"/>
    <lineage>
        <taxon>Bacteria</taxon>
        <taxon>Bacillati</taxon>
        <taxon>Bacillota</taxon>
        <taxon>Bacilli</taxon>
        <taxon>Lactobacillales</taxon>
        <taxon>Aerococcaceae</taxon>
        <taxon>Dolosicoccus</taxon>
    </lineage>
</organism>
<dbReference type="SUPFAM" id="SSF89360">
    <property type="entry name" value="HesB-like domain"/>
    <property type="match status" value="1"/>
</dbReference>
<evidence type="ECO:0000313" key="1">
    <source>
        <dbReference type="EMBL" id="PMC58141.1"/>
    </source>
</evidence>
<name>A0A2N6SM44_9LACT</name>
<dbReference type="InterPro" id="IPR035903">
    <property type="entry name" value="HesB-like_dom_sf"/>
</dbReference>